<comment type="cofactor">
    <cofactor evidence="1 6">
        <name>pyridoxal 5'-phosphate</name>
        <dbReference type="ChEBI" id="CHEBI:597326"/>
    </cofactor>
</comment>
<gene>
    <name evidence="7" type="ORF">BHU61_08270</name>
</gene>
<comment type="caution">
    <text evidence="7">The sequence shown here is derived from an EMBL/GenBank/DDBJ whole genome shotgun (WGS) entry which is preliminary data.</text>
</comment>
<dbReference type="GO" id="GO:0030170">
    <property type="term" value="F:pyridoxal phosphate binding"/>
    <property type="evidence" value="ECO:0007669"/>
    <property type="project" value="InterPro"/>
</dbReference>
<dbReference type="EMBL" id="PZJH01000003">
    <property type="protein sequence ID" value="RAK44699.1"/>
    <property type="molecule type" value="Genomic_DNA"/>
</dbReference>
<dbReference type="Gene3D" id="3.40.640.10">
    <property type="entry name" value="Type I PLP-dependent aspartate aminotransferase-like (Major domain)"/>
    <property type="match status" value="1"/>
</dbReference>
<dbReference type="Proteomes" id="UP000249808">
    <property type="component" value="Unassembled WGS sequence"/>
</dbReference>
<sequence length="425" mass="46074">MTNQYKFETLQVHAGQVIDKETNARALPIYQTTSFTFNDTEHAANLFGLKELGNIYSRLTNPTTAAFETRVAELEGGVAGVAVASGMAAITYAIQTIANSGDHIVATTSLYGGTHTLFEHTFKKFGIETTLVDTTNLEHVKEALKDNTKAIFVETIGNPEGNVEDIEALANIAHNHGIPLIVDNTFASPYLCRPIEFGADIVVHSATKFIGGHGTSIGGVIIDSGNFDWNNSKFTNLSEPDPSYHNLIFTEAFGEAAYAFKIRTTLLRDTGAAISPFNSFLLTQGLETLSLRVERHVENTQKVIAFLSNHDKVAWIKYADTPDSPYKTLQEKYLPKGAGSIFTFGVKGGREAGKKFIESLELFSLLANVGDAKSLIIHPASTTHAQLTEAEQLAAGVSPETIRISIGIEHIDDIIADLEQGLSVI</sequence>
<accession>A0A327ZR52</accession>
<evidence type="ECO:0000256" key="1">
    <source>
        <dbReference type="ARBA" id="ARBA00001933"/>
    </source>
</evidence>
<evidence type="ECO:0000313" key="8">
    <source>
        <dbReference type="Proteomes" id="UP000249808"/>
    </source>
</evidence>
<dbReference type="AlphaFoldDB" id="A0A327ZR52"/>
<keyword evidence="3 7" id="KW-0808">Transferase</keyword>
<dbReference type="FunFam" id="3.40.640.10:FF:000035">
    <property type="entry name" value="O-succinylhomoserine sulfhydrylase"/>
    <property type="match status" value="1"/>
</dbReference>
<dbReference type="InterPro" id="IPR054542">
    <property type="entry name" value="Cys_met_metab_PP"/>
</dbReference>
<evidence type="ECO:0000256" key="5">
    <source>
        <dbReference type="PIRSR" id="PIRSR001434-2"/>
    </source>
</evidence>
<organism evidence="7 8">
    <name type="scientific">Macrococcus epidermidis</name>
    <dbReference type="NCBI Taxonomy" id="1902580"/>
    <lineage>
        <taxon>Bacteria</taxon>
        <taxon>Bacillati</taxon>
        <taxon>Bacillota</taxon>
        <taxon>Bacilli</taxon>
        <taxon>Bacillales</taxon>
        <taxon>Staphylococcaceae</taxon>
        <taxon>Macrococcus</taxon>
    </lineage>
</organism>
<dbReference type="Pfam" id="PF01053">
    <property type="entry name" value="Cys_Met_Meta_PP"/>
    <property type="match status" value="1"/>
</dbReference>
<dbReference type="GO" id="GO:0019346">
    <property type="term" value="P:transsulfuration"/>
    <property type="evidence" value="ECO:0007669"/>
    <property type="project" value="InterPro"/>
</dbReference>
<dbReference type="Gene3D" id="3.90.1150.10">
    <property type="entry name" value="Aspartate Aminotransferase, domain 1"/>
    <property type="match status" value="1"/>
</dbReference>
<dbReference type="PANTHER" id="PTHR43797:SF2">
    <property type="entry name" value="HOMOCYSTEINE_CYSTEINE SYNTHASE"/>
    <property type="match status" value="1"/>
</dbReference>
<reference evidence="7 8" key="1">
    <citation type="journal article" date="2018" name="Front. Microbiol.">
        <title>Description and Comparative Genomics of Macrococcus caseolyticus subsp. hominis subsp. nov., Macrococcus goetzii sp. nov., Macrococcus epidermidis sp. nov., and Macrococcus bohemicus sp. nov., Novel Macrococci From Human Clinical Material With Virulence Potential and Suspected Uptake of Foreign DNA by Natural Transformation.</title>
        <authorList>
            <person name="Maslanova I."/>
            <person name="Wertheimer Z."/>
            <person name="Sedlacek I."/>
            <person name="Svec P."/>
            <person name="Indrakova A."/>
            <person name="Kovarovic V."/>
            <person name="Schumann P."/>
            <person name="Sproer C."/>
            <person name="Kralova S."/>
            <person name="Sedo O."/>
            <person name="Kristofova L."/>
            <person name="Vrbovska V."/>
            <person name="Fuzik T."/>
            <person name="Petras P."/>
            <person name="Zdrahal Z."/>
            <person name="Ruzickova V."/>
            <person name="Doskar J."/>
            <person name="Pantucek R."/>
        </authorList>
    </citation>
    <scope>NUCLEOTIDE SEQUENCE [LARGE SCALE GENOMIC DNA]</scope>
    <source>
        <strain evidence="7 8">01/688</strain>
    </source>
</reference>
<proteinExistence type="inferred from homology"/>
<dbReference type="InterPro" id="IPR015421">
    <property type="entry name" value="PyrdxlP-dep_Trfase_major"/>
</dbReference>
<dbReference type="InterPro" id="IPR000277">
    <property type="entry name" value="Cys/Met-Metab_PyrdxlP-dep_enz"/>
</dbReference>
<dbReference type="GO" id="GO:0006535">
    <property type="term" value="P:cysteine biosynthetic process from serine"/>
    <property type="evidence" value="ECO:0007669"/>
    <property type="project" value="TreeGrafter"/>
</dbReference>
<dbReference type="SUPFAM" id="SSF53383">
    <property type="entry name" value="PLP-dependent transferases"/>
    <property type="match status" value="1"/>
</dbReference>
<keyword evidence="4 5" id="KW-0663">Pyridoxal phosphate</keyword>
<evidence type="ECO:0000313" key="7">
    <source>
        <dbReference type="EMBL" id="RAK44699.1"/>
    </source>
</evidence>
<dbReference type="EC" id="2.5.1.49" evidence="7"/>
<comment type="similarity">
    <text evidence="2 6">Belongs to the trans-sulfuration enzymes family.</text>
</comment>
<evidence type="ECO:0000256" key="4">
    <source>
        <dbReference type="ARBA" id="ARBA00022898"/>
    </source>
</evidence>
<dbReference type="PANTHER" id="PTHR43797">
    <property type="entry name" value="HOMOCYSTEINE/CYSTEINE SYNTHASE"/>
    <property type="match status" value="1"/>
</dbReference>
<evidence type="ECO:0000256" key="6">
    <source>
        <dbReference type="RuleBase" id="RU362118"/>
    </source>
</evidence>
<dbReference type="GO" id="GO:0071269">
    <property type="term" value="P:L-homocysteine biosynthetic process"/>
    <property type="evidence" value="ECO:0007669"/>
    <property type="project" value="TreeGrafter"/>
</dbReference>
<name>A0A327ZR52_9STAP</name>
<keyword evidence="8" id="KW-1185">Reference proteome</keyword>
<feature type="modified residue" description="N6-(pyridoxal phosphate)lysine" evidence="5">
    <location>
        <position position="208"/>
    </location>
</feature>
<dbReference type="InterPro" id="IPR015424">
    <property type="entry name" value="PyrdxlP-dep_Trfase"/>
</dbReference>
<evidence type="ECO:0000256" key="3">
    <source>
        <dbReference type="ARBA" id="ARBA00022679"/>
    </source>
</evidence>
<dbReference type="GO" id="GO:0003961">
    <property type="term" value="F:O-acetylhomoserine aminocarboxypropyltransferase activity"/>
    <property type="evidence" value="ECO:0007669"/>
    <property type="project" value="UniProtKB-EC"/>
</dbReference>
<dbReference type="InterPro" id="IPR006235">
    <property type="entry name" value="OAc-hSer/O-AcSer_sulfhydrylase"/>
</dbReference>
<protein>
    <submittedName>
        <fullName evidence="7">O-acetylhomoserine aminocarboxypropyltransferase</fullName>
        <ecNumber evidence="7">2.5.1.49</ecNumber>
    </submittedName>
</protein>
<dbReference type="PIRSF" id="PIRSF001434">
    <property type="entry name" value="CGS"/>
    <property type="match status" value="1"/>
</dbReference>
<dbReference type="NCBIfam" id="TIGR01326">
    <property type="entry name" value="OAH_OAS_sulfhy"/>
    <property type="match status" value="1"/>
</dbReference>
<dbReference type="RefSeq" id="WP_111716090.1">
    <property type="nucleotide sequence ID" value="NZ_JBHSSR010000013.1"/>
</dbReference>
<dbReference type="PROSITE" id="PS00868">
    <property type="entry name" value="CYS_MET_METAB_PP"/>
    <property type="match status" value="1"/>
</dbReference>
<dbReference type="InterPro" id="IPR015422">
    <property type="entry name" value="PyrdxlP-dep_Trfase_small"/>
</dbReference>
<dbReference type="GO" id="GO:0004124">
    <property type="term" value="F:cysteine synthase activity"/>
    <property type="evidence" value="ECO:0007669"/>
    <property type="project" value="TreeGrafter"/>
</dbReference>
<dbReference type="CDD" id="cd00614">
    <property type="entry name" value="CGS_like"/>
    <property type="match status" value="1"/>
</dbReference>
<dbReference type="GO" id="GO:0005737">
    <property type="term" value="C:cytoplasm"/>
    <property type="evidence" value="ECO:0007669"/>
    <property type="project" value="TreeGrafter"/>
</dbReference>
<evidence type="ECO:0000256" key="2">
    <source>
        <dbReference type="ARBA" id="ARBA00009077"/>
    </source>
</evidence>